<keyword evidence="6" id="KW-0862">Zinc</keyword>
<keyword evidence="3" id="KW-0479">Metal-binding</keyword>
<dbReference type="GO" id="GO:0046872">
    <property type="term" value="F:metal ion binding"/>
    <property type="evidence" value="ECO:0007669"/>
    <property type="project" value="UniProtKB-KW"/>
</dbReference>
<evidence type="ECO:0000256" key="5">
    <source>
        <dbReference type="ARBA" id="ARBA00022801"/>
    </source>
</evidence>
<evidence type="ECO:0000256" key="3">
    <source>
        <dbReference type="ARBA" id="ARBA00022723"/>
    </source>
</evidence>
<evidence type="ECO:0000313" key="11">
    <source>
        <dbReference type="Proteomes" id="UP000475249"/>
    </source>
</evidence>
<keyword evidence="5" id="KW-0378">Hydrolase</keyword>
<dbReference type="Proteomes" id="UP000475249">
    <property type="component" value="Unassembled WGS sequence"/>
</dbReference>
<dbReference type="Pfam" id="PF05572">
    <property type="entry name" value="Peptidase_M43"/>
    <property type="match status" value="1"/>
</dbReference>
<dbReference type="EMBL" id="WXYO01000002">
    <property type="protein sequence ID" value="NAS11149.1"/>
    <property type="molecule type" value="Genomic_DNA"/>
</dbReference>
<evidence type="ECO:0000256" key="6">
    <source>
        <dbReference type="ARBA" id="ARBA00022833"/>
    </source>
</evidence>
<evidence type="ECO:0000313" key="10">
    <source>
        <dbReference type="EMBL" id="NAS11149.1"/>
    </source>
</evidence>
<dbReference type="InterPro" id="IPR008754">
    <property type="entry name" value="Peptidase_M43"/>
</dbReference>
<evidence type="ECO:0000256" key="8">
    <source>
        <dbReference type="ARBA" id="ARBA00023157"/>
    </source>
</evidence>
<dbReference type="RefSeq" id="WP_161434195.1">
    <property type="nucleotide sequence ID" value="NZ_WXYO01000002.1"/>
</dbReference>
<reference evidence="10 11" key="1">
    <citation type="submission" date="2020-01" db="EMBL/GenBank/DDBJ databases">
        <title>Bacteria diversity of Porities sp.</title>
        <authorList>
            <person name="Wang G."/>
        </authorList>
    </citation>
    <scope>NUCLEOTIDE SEQUENCE [LARGE SCALE GENOMIC DNA]</scope>
    <source>
        <strain evidence="10 11">R33</strain>
    </source>
</reference>
<evidence type="ECO:0000256" key="2">
    <source>
        <dbReference type="ARBA" id="ARBA00022670"/>
    </source>
</evidence>
<dbReference type="PANTHER" id="PTHR47466">
    <property type="match status" value="1"/>
</dbReference>
<dbReference type="PANTHER" id="PTHR47466:SF1">
    <property type="entry name" value="METALLOPROTEASE MEP1 (AFU_ORTHOLOGUE AFUA_1G07730)-RELATED"/>
    <property type="match status" value="1"/>
</dbReference>
<keyword evidence="4" id="KW-0732">Signal</keyword>
<organism evidence="10 11">
    <name type="scientific">Poritiphilus flavus</name>
    <dbReference type="NCBI Taxonomy" id="2697053"/>
    <lineage>
        <taxon>Bacteria</taxon>
        <taxon>Pseudomonadati</taxon>
        <taxon>Bacteroidota</taxon>
        <taxon>Flavobacteriia</taxon>
        <taxon>Flavobacteriales</taxon>
        <taxon>Flavobacteriaceae</taxon>
        <taxon>Poritiphilus</taxon>
    </lineage>
</organism>
<dbReference type="AlphaFoldDB" id="A0A6L9E9J7"/>
<comment type="caution">
    <text evidence="10">The sequence shown here is derived from an EMBL/GenBank/DDBJ whole genome shotgun (WGS) entry which is preliminary data.</text>
</comment>
<protein>
    <recommendedName>
        <fullName evidence="9">Peptidase M43 pregnancy-associated plasma-A domain-containing protein</fullName>
    </recommendedName>
</protein>
<dbReference type="SUPFAM" id="SSF55486">
    <property type="entry name" value="Metalloproteases ('zincins'), catalytic domain"/>
    <property type="match status" value="1"/>
</dbReference>
<dbReference type="Gene3D" id="3.40.390.10">
    <property type="entry name" value="Collagenase (Catalytic Domain)"/>
    <property type="match status" value="1"/>
</dbReference>
<proteinExistence type="inferred from homology"/>
<evidence type="ECO:0000256" key="7">
    <source>
        <dbReference type="ARBA" id="ARBA00023049"/>
    </source>
</evidence>
<evidence type="ECO:0000256" key="4">
    <source>
        <dbReference type="ARBA" id="ARBA00022729"/>
    </source>
</evidence>
<dbReference type="GO" id="GO:0006508">
    <property type="term" value="P:proteolysis"/>
    <property type="evidence" value="ECO:0007669"/>
    <property type="project" value="UniProtKB-KW"/>
</dbReference>
<keyword evidence="11" id="KW-1185">Reference proteome</keyword>
<gene>
    <name evidence="10" type="ORF">GTQ38_04000</name>
</gene>
<evidence type="ECO:0000259" key="9">
    <source>
        <dbReference type="Pfam" id="PF05572"/>
    </source>
</evidence>
<evidence type="ECO:0000256" key="1">
    <source>
        <dbReference type="ARBA" id="ARBA00008721"/>
    </source>
</evidence>
<keyword evidence="8" id="KW-1015">Disulfide bond</keyword>
<accession>A0A6L9E9J7</accession>
<dbReference type="InterPro" id="IPR024079">
    <property type="entry name" value="MetalloPept_cat_dom_sf"/>
</dbReference>
<feature type="domain" description="Peptidase M43 pregnancy-associated plasma-A" evidence="9">
    <location>
        <begin position="143"/>
        <end position="294"/>
    </location>
</feature>
<name>A0A6L9E9J7_9FLAO</name>
<dbReference type="GO" id="GO:0008237">
    <property type="term" value="F:metallopeptidase activity"/>
    <property type="evidence" value="ECO:0007669"/>
    <property type="project" value="UniProtKB-KW"/>
</dbReference>
<comment type="similarity">
    <text evidence="1">Belongs to the peptidase M43B family.</text>
</comment>
<keyword evidence="7" id="KW-0482">Metalloprotease</keyword>
<keyword evidence="2" id="KW-0645">Protease</keyword>
<sequence>MLNSSKYERFILLFAIYILSHACSKDNTPAQISDPDPIDPDLELVQLPIVVHVIHNGEEIGAGPNLSTERILRQIAIINEDFRRKEGTKGYNEHPDGADSRVEFVLAKKNPDSESFNGINRIDASTIDVEDLGYSPNHYSQYAYWDPNQYINVWTTPLPAETSCVVLGLATGPLTDLPGTELLAIPQEGDAEGILINWSHFGESVINCHARYGRTLTHEMGHYLGLLHPWGGNDCESNDFCDDTPPVDKAVFGRTAFEGCSGESIMIANYMNYSDDEVMNIFTKDQVDRIRYVLKNHPGRNNLITSPALQ</sequence>